<evidence type="ECO:0000313" key="4">
    <source>
        <dbReference type="EMBL" id="MBH5400762.1"/>
    </source>
</evidence>
<evidence type="ECO:0000256" key="2">
    <source>
        <dbReference type="SAM" id="SignalP"/>
    </source>
</evidence>
<gene>
    <name evidence="4" type="ORF">HZZ13_23705</name>
</gene>
<dbReference type="Pfam" id="PF09917">
    <property type="entry name" value="DUF2147"/>
    <property type="match status" value="1"/>
</dbReference>
<reference evidence="4 5" key="1">
    <citation type="submission" date="2020-07" db="EMBL/GenBank/DDBJ databases">
        <title>Bradyrhizobium diversity isolated from nodules of indigenous legumes of Western Australia.</title>
        <authorList>
            <person name="Klepa M.S."/>
        </authorList>
    </citation>
    <scope>NUCLEOTIDE SEQUENCE [LARGE SCALE GENOMIC DNA]</scope>
    <source>
        <strain evidence="4 5">CNPSo 4010</strain>
    </source>
</reference>
<evidence type="ECO:0000256" key="1">
    <source>
        <dbReference type="SAM" id="MobiDB-lite"/>
    </source>
</evidence>
<dbReference type="Proteomes" id="UP000807370">
    <property type="component" value="Unassembled WGS sequence"/>
</dbReference>
<dbReference type="InterPro" id="IPR019223">
    <property type="entry name" value="DUF2147"/>
</dbReference>
<evidence type="ECO:0000259" key="3">
    <source>
        <dbReference type="Pfam" id="PF09917"/>
    </source>
</evidence>
<dbReference type="Gene3D" id="2.40.128.520">
    <property type="match status" value="1"/>
</dbReference>
<sequence>MQRLAPWLPTCLATCLGTSIALLAIAPTAQAGSYTFSIGGHRFHVEAPRNCRSASCITVASKRSLRTTDDVGTAPASQPAPAPVLQVSQPACPAAAVKPPQAAVVVPPPAAPVLAAATSQPVAPPPAPSLEIPRLETLSPAPPRVDLERTDQPKTAALEAPRIEPKVIVPSAEINHTATLAQTGDDDSHAPLGEWESPGAKGTVRIERCGPALCGYALSEASSRGESVLVNMKPNKHDVWTGSIYSRSSGNTYYATMTLKSSGKLHVEACALGRFWCSGNDWTRVEAPREQITASSQPSRKRS</sequence>
<proteinExistence type="predicted"/>
<dbReference type="PANTHER" id="PTHR36919:SF2">
    <property type="entry name" value="BLL6627 PROTEIN"/>
    <property type="match status" value="1"/>
</dbReference>
<feature type="chain" id="PRO_5045126314" evidence="2">
    <location>
        <begin position="32"/>
        <end position="303"/>
    </location>
</feature>
<dbReference type="EMBL" id="JACCHP010000017">
    <property type="protein sequence ID" value="MBH5400762.1"/>
    <property type="molecule type" value="Genomic_DNA"/>
</dbReference>
<organism evidence="4 5">
    <name type="scientific">Bradyrhizobium agreste</name>
    <dbReference type="NCBI Taxonomy" id="2751811"/>
    <lineage>
        <taxon>Bacteria</taxon>
        <taxon>Pseudomonadati</taxon>
        <taxon>Pseudomonadota</taxon>
        <taxon>Alphaproteobacteria</taxon>
        <taxon>Hyphomicrobiales</taxon>
        <taxon>Nitrobacteraceae</taxon>
        <taxon>Bradyrhizobium</taxon>
    </lineage>
</organism>
<accession>A0ABS0PU79</accession>
<dbReference type="PANTHER" id="PTHR36919">
    <property type="entry name" value="BLR1215 PROTEIN"/>
    <property type="match status" value="1"/>
</dbReference>
<dbReference type="RefSeq" id="WP_197961928.1">
    <property type="nucleotide sequence ID" value="NZ_JACCHP010000017.1"/>
</dbReference>
<feature type="region of interest" description="Disordered" evidence="1">
    <location>
        <begin position="119"/>
        <end position="148"/>
    </location>
</feature>
<comment type="caution">
    <text evidence="4">The sequence shown here is derived from an EMBL/GenBank/DDBJ whole genome shotgun (WGS) entry which is preliminary data.</text>
</comment>
<feature type="signal peptide" evidence="2">
    <location>
        <begin position="1"/>
        <end position="31"/>
    </location>
</feature>
<keyword evidence="5" id="KW-1185">Reference proteome</keyword>
<protein>
    <submittedName>
        <fullName evidence="4">DUF2147 domain-containing protein</fullName>
    </submittedName>
</protein>
<feature type="domain" description="DUF2147" evidence="3">
    <location>
        <begin position="193"/>
        <end position="284"/>
    </location>
</feature>
<name>A0ABS0PU79_9BRAD</name>
<evidence type="ECO:0000313" key="5">
    <source>
        <dbReference type="Proteomes" id="UP000807370"/>
    </source>
</evidence>
<keyword evidence="2" id="KW-0732">Signal</keyword>